<evidence type="ECO:0000256" key="4">
    <source>
        <dbReference type="ARBA" id="ARBA00022692"/>
    </source>
</evidence>
<feature type="transmembrane region" description="Helical" evidence="7">
    <location>
        <begin position="237"/>
        <end position="256"/>
    </location>
</feature>
<keyword evidence="3" id="KW-1003">Cell membrane</keyword>
<comment type="caution">
    <text evidence="9">The sequence shown here is derived from an EMBL/GenBank/DDBJ whole genome shotgun (WGS) entry which is preliminary data.</text>
</comment>
<comment type="subcellular location">
    <subcellularLocation>
        <location evidence="1">Cell membrane</location>
        <topology evidence="1">Multi-pass membrane protein</topology>
    </subcellularLocation>
</comment>
<dbReference type="InterPro" id="IPR036259">
    <property type="entry name" value="MFS_trans_sf"/>
</dbReference>
<dbReference type="Pfam" id="PF07690">
    <property type="entry name" value="MFS_1"/>
    <property type="match status" value="1"/>
</dbReference>
<evidence type="ECO:0000259" key="8">
    <source>
        <dbReference type="PROSITE" id="PS50850"/>
    </source>
</evidence>
<evidence type="ECO:0000256" key="1">
    <source>
        <dbReference type="ARBA" id="ARBA00004651"/>
    </source>
</evidence>
<dbReference type="PANTHER" id="PTHR42718:SF46">
    <property type="entry name" value="BLR6921 PROTEIN"/>
    <property type="match status" value="1"/>
</dbReference>
<feature type="transmembrane region" description="Helical" evidence="7">
    <location>
        <begin position="371"/>
        <end position="396"/>
    </location>
</feature>
<feature type="transmembrane region" description="Helical" evidence="7">
    <location>
        <begin position="310"/>
        <end position="331"/>
    </location>
</feature>
<protein>
    <submittedName>
        <fullName evidence="9">MFS transporter</fullName>
    </submittedName>
</protein>
<dbReference type="Gene3D" id="1.20.1250.20">
    <property type="entry name" value="MFS general substrate transporter like domains"/>
    <property type="match status" value="1"/>
</dbReference>
<feature type="transmembrane region" description="Helical" evidence="7">
    <location>
        <begin position="86"/>
        <end position="105"/>
    </location>
</feature>
<evidence type="ECO:0000256" key="2">
    <source>
        <dbReference type="ARBA" id="ARBA00022448"/>
    </source>
</evidence>
<evidence type="ECO:0000256" key="6">
    <source>
        <dbReference type="ARBA" id="ARBA00023136"/>
    </source>
</evidence>
<feature type="transmembrane region" description="Helical" evidence="7">
    <location>
        <begin position="338"/>
        <end position="359"/>
    </location>
</feature>
<keyword evidence="10" id="KW-1185">Reference proteome</keyword>
<accession>A0A5B1M4P0</accession>
<dbReference type="GO" id="GO:0005886">
    <property type="term" value="C:plasma membrane"/>
    <property type="evidence" value="ECO:0007669"/>
    <property type="project" value="UniProtKB-SubCell"/>
</dbReference>
<dbReference type="Gene3D" id="1.20.1720.10">
    <property type="entry name" value="Multidrug resistance protein D"/>
    <property type="match status" value="1"/>
</dbReference>
<feature type="transmembrane region" description="Helical" evidence="7">
    <location>
        <begin position="111"/>
        <end position="132"/>
    </location>
</feature>
<dbReference type="SUPFAM" id="SSF103473">
    <property type="entry name" value="MFS general substrate transporter"/>
    <property type="match status" value="1"/>
</dbReference>
<evidence type="ECO:0000313" key="9">
    <source>
        <dbReference type="EMBL" id="KAA1427636.1"/>
    </source>
</evidence>
<keyword evidence="6 7" id="KW-0472">Membrane</keyword>
<feature type="transmembrane region" description="Helical" evidence="7">
    <location>
        <begin position="18"/>
        <end position="42"/>
    </location>
</feature>
<feature type="domain" description="Major facilitator superfamily (MFS) profile" evidence="8">
    <location>
        <begin position="20"/>
        <end position="471"/>
    </location>
</feature>
<evidence type="ECO:0000313" key="10">
    <source>
        <dbReference type="Proteomes" id="UP000324351"/>
    </source>
</evidence>
<reference evidence="9 10" key="2">
    <citation type="submission" date="2019-09" db="EMBL/GenBank/DDBJ databases">
        <authorList>
            <person name="Jin C."/>
        </authorList>
    </citation>
    <scope>NUCLEOTIDE SEQUENCE [LARGE SCALE GENOMIC DNA]</scope>
    <source>
        <strain evidence="9 10">BN140041</strain>
    </source>
</reference>
<dbReference type="AlphaFoldDB" id="A0A5B1M4P0"/>
<dbReference type="InterPro" id="IPR020846">
    <property type="entry name" value="MFS_dom"/>
</dbReference>
<dbReference type="Proteomes" id="UP000324351">
    <property type="component" value="Unassembled WGS sequence"/>
</dbReference>
<proteinExistence type="predicted"/>
<feature type="transmembrane region" description="Helical" evidence="7">
    <location>
        <begin position="408"/>
        <end position="426"/>
    </location>
</feature>
<evidence type="ECO:0000256" key="7">
    <source>
        <dbReference type="SAM" id="Phobius"/>
    </source>
</evidence>
<evidence type="ECO:0000256" key="3">
    <source>
        <dbReference type="ARBA" id="ARBA00022475"/>
    </source>
</evidence>
<feature type="transmembrane region" description="Helical" evidence="7">
    <location>
        <begin position="204"/>
        <end position="225"/>
    </location>
</feature>
<dbReference type="InterPro" id="IPR011701">
    <property type="entry name" value="MFS"/>
</dbReference>
<sequence>MTAVGTTPDHAVRGSRRWWALASLTGANLLVFAAVTIMNVALPAARSDLALSTGATQLVVTLYSLAFGTFILFAGRLADVVGLRRCLVAGLVGFAGASLIGGMAPDGGILLLARALQGGSGAFVAATAVSLMSVSFPYGRDREIAFGVLGVVMGIGTAGSFLLAGALVDVLSWRWCLLVNVPLALAVAGVILRTAPAGPRREGSRVDVVGAVLVCLSLAALVAGLDRVTAWGWRHGGTLGLLAGGLFGLGLFVAALRRVEQPLVPLHLVADRNRVAAYVAAAFVGVAMFAGMFVLTSFLQEVRGLSPVQIGLAFLPLAVGAVLTTWLLPALRARASAALVLALGLVLAAAAVATFTVLGPESSYGGGVLPAMLLLGAGGTVVMITAGDVATLGAGAESGVAGSAVNSAQQVGAALGTALLTSVMSLTTRDELAAGADAATATIAGYARAGLVGALLLVVAAVLVWLLPRRQ</sequence>
<name>A0A5B1M4P0_9ACTN</name>
<dbReference type="EMBL" id="VUJW01000003">
    <property type="protein sequence ID" value="KAA1427636.1"/>
    <property type="molecule type" value="Genomic_DNA"/>
</dbReference>
<dbReference type="GO" id="GO:0022857">
    <property type="term" value="F:transmembrane transporter activity"/>
    <property type="evidence" value="ECO:0007669"/>
    <property type="project" value="InterPro"/>
</dbReference>
<dbReference type="CDD" id="cd17321">
    <property type="entry name" value="MFS_MMR_MDR_like"/>
    <property type="match status" value="1"/>
</dbReference>
<dbReference type="PANTHER" id="PTHR42718">
    <property type="entry name" value="MAJOR FACILITATOR SUPERFAMILY MULTIDRUG TRANSPORTER MFSC"/>
    <property type="match status" value="1"/>
</dbReference>
<evidence type="ECO:0000256" key="5">
    <source>
        <dbReference type="ARBA" id="ARBA00022989"/>
    </source>
</evidence>
<feature type="transmembrane region" description="Helical" evidence="7">
    <location>
        <begin position="277"/>
        <end position="298"/>
    </location>
</feature>
<gene>
    <name evidence="9" type="ORF">F0U47_09320</name>
</gene>
<feature type="transmembrane region" description="Helical" evidence="7">
    <location>
        <begin position="446"/>
        <end position="467"/>
    </location>
</feature>
<reference evidence="9 10" key="1">
    <citation type="submission" date="2019-09" db="EMBL/GenBank/DDBJ databases">
        <title>Nocardioides panacisoli sp. nov., isolated from the soil of a ginseng field.</title>
        <authorList>
            <person name="Cho C."/>
        </authorList>
    </citation>
    <scope>NUCLEOTIDE SEQUENCE [LARGE SCALE GENOMIC DNA]</scope>
    <source>
        <strain evidence="9 10">BN140041</strain>
    </source>
</reference>
<keyword evidence="5 7" id="KW-1133">Transmembrane helix</keyword>
<feature type="transmembrane region" description="Helical" evidence="7">
    <location>
        <begin position="54"/>
        <end position="74"/>
    </location>
</feature>
<feature type="transmembrane region" description="Helical" evidence="7">
    <location>
        <begin position="172"/>
        <end position="192"/>
    </location>
</feature>
<keyword evidence="4 7" id="KW-0812">Transmembrane</keyword>
<dbReference type="PROSITE" id="PS50850">
    <property type="entry name" value="MFS"/>
    <property type="match status" value="1"/>
</dbReference>
<dbReference type="RefSeq" id="WP_149750000.1">
    <property type="nucleotide sequence ID" value="NZ_VUJW01000003.1"/>
</dbReference>
<feature type="transmembrane region" description="Helical" evidence="7">
    <location>
        <begin position="144"/>
        <end position="166"/>
    </location>
</feature>
<keyword evidence="2" id="KW-0813">Transport</keyword>
<organism evidence="9 10">
    <name type="scientific">Nocardioides antri</name>
    <dbReference type="NCBI Taxonomy" id="2607659"/>
    <lineage>
        <taxon>Bacteria</taxon>
        <taxon>Bacillati</taxon>
        <taxon>Actinomycetota</taxon>
        <taxon>Actinomycetes</taxon>
        <taxon>Propionibacteriales</taxon>
        <taxon>Nocardioidaceae</taxon>
        <taxon>Nocardioides</taxon>
    </lineage>
</organism>